<evidence type="ECO:0000259" key="10">
    <source>
        <dbReference type="PROSITE" id="PS50111"/>
    </source>
</evidence>
<evidence type="ECO:0000256" key="3">
    <source>
        <dbReference type="ARBA" id="ARBA00022481"/>
    </source>
</evidence>
<evidence type="ECO:0000256" key="5">
    <source>
        <dbReference type="ARBA" id="ARBA00022989"/>
    </source>
</evidence>
<evidence type="ECO:0000256" key="1">
    <source>
        <dbReference type="ARBA" id="ARBA00004651"/>
    </source>
</evidence>
<evidence type="ECO:0000259" key="11">
    <source>
        <dbReference type="PROSITE" id="PS50885"/>
    </source>
</evidence>
<dbReference type="FunFam" id="1.10.287.950:FF:000001">
    <property type="entry name" value="Methyl-accepting chemotaxis sensory transducer"/>
    <property type="match status" value="1"/>
</dbReference>
<keyword evidence="6" id="KW-0472">Membrane</keyword>
<dbReference type="PROSITE" id="PS50885">
    <property type="entry name" value="HAMP"/>
    <property type="match status" value="1"/>
</dbReference>
<organism evidence="12 13">
    <name type="scientific">Pseudomonas chlororaphis</name>
    <dbReference type="NCBI Taxonomy" id="587753"/>
    <lineage>
        <taxon>Bacteria</taxon>
        <taxon>Pseudomonadati</taxon>
        <taxon>Pseudomonadota</taxon>
        <taxon>Gammaproteobacteria</taxon>
        <taxon>Pseudomonadales</taxon>
        <taxon>Pseudomonadaceae</taxon>
        <taxon>Pseudomonas</taxon>
    </lineage>
</organism>
<dbReference type="RefSeq" id="WP_075117686.1">
    <property type="nucleotide sequence ID" value="NZ_MSCT01000004.1"/>
</dbReference>
<dbReference type="Proteomes" id="UP000185578">
    <property type="component" value="Unassembled WGS sequence"/>
</dbReference>
<dbReference type="PANTHER" id="PTHR32089:SF119">
    <property type="entry name" value="METHYL-ACCEPTING CHEMOTAXIS PROTEIN CTPL"/>
    <property type="match status" value="1"/>
</dbReference>
<evidence type="ECO:0000256" key="6">
    <source>
        <dbReference type="ARBA" id="ARBA00023136"/>
    </source>
</evidence>
<keyword evidence="3" id="KW-0488">Methylation</keyword>
<dbReference type="GO" id="GO:0005886">
    <property type="term" value="C:plasma membrane"/>
    <property type="evidence" value="ECO:0007669"/>
    <property type="project" value="UniProtKB-SubCell"/>
</dbReference>
<dbReference type="InterPro" id="IPR003660">
    <property type="entry name" value="HAMP_dom"/>
</dbReference>
<comment type="caution">
    <text evidence="12">The sequence shown here is derived from an EMBL/GenBank/DDBJ whole genome shotgun (WGS) entry which is preliminary data.</text>
</comment>
<accession>A0A1Q8EX36</accession>
<dbReference type="CDD" id="cd11386">
    <property type="entry name" value="MCP_signal"/>
    <property type="match status" value="1"/>
</dbReference>
<feature type="domain" description="Methyl-accepting transducer" evidence="10">
    <location>
        <begin position="382"/>
        <end position="618"/>
    </location>
</feature>
<evidence type="ECO:0000256" key="9">
    <source>
        <dbReference type="PROSITE-ProRule" id="PRU00284"/>
    </source>
</evidence>
<dbReference type="OrthoDB" id="7024925at2"/>
<gene>
    <name evidence="12" type="ORF">BTN82_02930</name>
</gene>
<dbReference type="SUPFAM" id="SSF58104">
    <property type="entry name" value="Methyl-accepting chemotaxis protein (MCP) signaling domain"/>
    <property type="match status" value="1"/>
</dbReference>
<dbReference type="EMBL" id="MSCT01000004">
    <property type="protein sequence ID" value="OLF56350.1"/>
    <property type="molecule type" value="Genomic_DNA"/>
</dbReference>
<evidence type="ECO:0000313" key="12">
    <source>
        <dbReference type="EMBL" id="OLF56350.1"/>
    </source>
</evidence>
<dbReference type="PRINTS" id="PR00260">
    <property type="entry name" value="CHEMTRNSDUCR"/>
</dbReference>
<keyword evidence="7 9" id="KW-0807">Transducer</keyword>
<sequence length="654" mass="69342">MRLKLLTNLNTLLLVAVCLALGATLWWSQRALERPYLLMERYLGLSQQFQNQVARNIDDYLASGDALRLSSASQAIETQQAQLGELPAELAQSLRPSLSGLDEFSKTDLLAAGKLAGDPQALLLQAERELGASLEQLSQYATGAAGNPNAAAYLPLLLGASQHLGKLSLARDKLVSSGRSELAADVEREVANMRAQAEQLEALPLLGVAASNASNTDDFAAMMGLENSEKTTAEDAGIGLKRELNSLLGRYPAELNRTREQIQKRADLGTATHLKIAAVQQAIAELEPTVRAQHGQIQGEVRLMQGLMIGLILLIALVIDTLQRRLARVLTNLAPALSTWAEGDFGRDIQLGRTNRELHDIEESLNRLRAYLVDLVGTIRQNAEQVAGSSRALADLSSGLHSGAERQAGDTAQIRDALGELEATIQQVTGDASQAADASRSAGLAVQQGQKVIGQSLTGLHALVGEVQGNAQMIEQLAEESATIGGVLTVIRSIADQTNLLALNAAIEAARAGEMGRGFAVVAEEVRSLAQRTAGATAEIQTLIAGLQSAARQSVEGMRAQVEHAEATAGQAQAADGALDEIVGAIRTISDTAIRIADVTAQQSGAVSEIRDHSERIHQLGGDNLQRIGEGREQGENLLSLGGQLHTAVQAFRV</sequence>
<dbReference type="PANTHER" id="PTHR32089">
    <property type="entry name" value="METHYL-ACCEPTING CHEMOTAXIS PROTEIN MCPB"/>
    <property type="match status" value="1"/>
</dbReference>
<evidence type="ECO:0000313" key="13">
    <source>
        <dbReference type="Proteomes" id="UP000185578"/>
    </source>
</evidence>
<evidence type="ECO:0000256" key="2">
    <source>
        <dbReference type="ARBA" id="ARBA00022475"/>
    </source>
</evidence>
<dbReference type="GO" id="GO:0007165">
    <property type="term" value="P:signal transduction"/>
    <property type="evidence" value="ECO:0007669"/>
    <property type="project" value="UniProtKB-KW"/>
</dbReference>
<keyword evidence="4" id="KW-0812">Transmembrane</keyword>
<evidence type="ECO:0000256" key="4">
    <source>
        <dbReference type="ARBA" id="ARBA00022692"/>
    </source>
</evidence>
<dbReference type="Pfam" id="PF00015">
    <property type="entry name" value="MCPsignal"/>
    <property type="match status" value="1"/>
</dbReference>
<dbReference type="InterPro" id="IPR004089">
    <property type="entry name" value="MCPsignal_dom"/>
</dbReference>
<evidence type="ECO:0000256" key="8">
    <source>
        <dbReference type="ARBA" id="ARBA00029447"/>
    </source>
</evidence>
<dbReference type="SMART" id="SM00283">
    <property type="entry name" value="MA"/>
    <property type="match status" value="1"/>
</dbReference>
<feature type="domain" description="HAMP" evidence="11">
    <location>
        <begin position="324"/>
        <end position="377"/>
    </location>
</feature>
<dbReference type="Gene3D" id="1.10.287.950">
    <property type="entry name" value="Methyl-accepting chemotaxis protein"/>
    <property type="match status" value="1"/>
</dbReference>
<reference evidence="12 13" key="1">
    <citation type="submission" date="2016-12" db="EMBL/GenBank/DDBJ databases">
        <authorList>
            <person name="Song W.-J."/>
            <person name="Kurnit D.M."/>
        </authorList>
    </citation>
    <scope>NUCLEOTIDE SEQUENCE [LARGE SCALE GENOMIC DNA]</scope>
    <source>
        <strain evidence="12 13">PCL1601</strain>
    </source>
</reference>
<dbReference type="InterPro" id="IPR004090">
    <property type="entry name" value="Chemotax_Me-accpt_rcpt"/>
</dbReference>
<comment type="subcellular location">
    <subcellularLocation>
        <location evidence="1">Cell membrane</location>
        <topology evidence="1">Multi-pass membrane protein</topology>
    </subcellularLocation>
</comment>
<keyword evidence="2" id="KW-1003">Cell membrane</keyword>
<name>A0A1Q8EX36_9PSED</name>
<protein>
    <submittedName>
        <fullName evidence="12">Chemotaxis protein</fullName>
    </submittedName>
</protein>
<comment type="similarity">
    <text evidence="8">Belongs to the methyl-accepting chemotaxis (MCP) protein family.</text>
</comment>
<dbReference type="PROSITE" id="PS50111">
    <property type="entry name" value="CHEMOTAXIS_TRANSDUC_2"/>
    <property type="match status" value="1"/>
</dbReference>
<evidence type="ECO:0000256" key="7">
    <source>
        <dbReference type="ARBA" id="ARBA00023224"/>
    </source>
</evidence>
<dbReference type="GO" id="GO:0006935">
    <property type="term" value="P:chemotaxis"/>
    <property type="evidence" value="ECO:0007669"/>
    <property type="project" value="InterPro"/>
</dbReference>
<dbReference type="GO" id="GO:0004888">
    <property type="term" value="F:transmembrane signaling receptor activity"/>
    <property type="evidence" value="ECO:0007669"/>
    <property type="project" value="InterPro"/>
</dbReference>
<keyword evidence="5" id="KW-1133">Transmembrane helix</keyword>
<proteinExistence type="inferred from homology"/>
<dbReference type="AlphaFoldDB" id="A0A1Q8EX36"/>